<dbReference type="PANTHER" id="PTHR34360">
    <property type="entry name" value="OS08G0519400 PROTEIN"/>
    <property type="match status" value="1"/>
</dbReference>
<feature type="transmembrane region" description="Helical" evidence="1">
    <location>
        <begin position="12"/>
        <end position="30"/>
    </location>
</feature>
<evidence type="ECO:0000313" key="3">
    <source>
        <dbReference type="Proteomes" id="UP000251960"/>
    </source>
</evidence>
<name>A0A3L6DFR7_MAIZE</name>
<keyword evidence="1" id="KW-0812">Transmembrane</keyword>
<protein>
    <submittedName>
        <fullName evidence="2">Uncharacterized protein</fullName>
    </submittedName>
</protein>
<reference evidence="2 3" key="1">
    <citation type="journal article" date="2018" name="Nat. Genet.">
        <title>Extensive intraspecific gene order and gene structural variations between Mo17 and other maize genomes.</title>
        <authorList>
            <person name="Sun S."/>
            <person name="Zhou Y."/>
            <person name="Chen J."/>
            <person name="Shi J."/>
            <person name="Zhao H."/>
            <person name="Zhao H."/>
            <person name="Song W."/>
            <person name="Zhang M."/>
            <person name="Cui Y."/>
            <person name="Dong X."/>
            <person name="Liu H."/>
            <person name="Ma X."/>
            <person name="Jiao Y."/>
            <person name="Wang B."/>
            <person name="Wei X."/>
            <person name="Stein J.C."/>
            <person name="Glaubitz J.C."/>
            <person name="Lu F."/>
            <person name="Yu G."/>
            <person name="Liang C."/>
            <person name="Fengler K."/>
            <person name="Li B."/>
            <person name="Rafalski A."/>
            <person name="Schnable P.S."/>
            <person name="Ware D.H."/>
            <person name="Buckler E.S."/>
            <person name="Lai J."/>
        </authorList>
    </citation>
    <scope>NUCLEOTIDE SEQUENCE [LARGE SCALE GENOMIC DNA]</scope>
    <source>
        <strain evidence="3">cv. Missouri 17</strain>
        <tissue evidence="2">Seedling</tissue>
    </source>
</reference>
<evidence type="ECO:0000256" key="1">
    <source>
        <dbReference type="SAM" id="Phobius"/>
    </source>
</evidence>
<gene>
    <name evidence="2" type="ORF">Zm00014a_024894</name>
</gene>
<evidence type="ECO:0000313" key="2">
    <source>
        <dbReference type="EMBL" id="PWZ07445.1"/>
    </source>
</evidence>
<dbReference type="AlphaFoldDB" id="A0A3L6DFR7"/>
<proteinExistence type="predicted"/>
<keyword evidence="1" id="KW-0472">Membrane</keyword>
<sequence length="223" mass="25878">MEEPLPPRMPRIALLPLAVFYYGCFFWIRIRAKGQRQLAKELNINCDKLLEYVHGAWLPPWLATHYARYMEVVSGHWNYHGKPAVQNVLHKASEKSAHAKKWAEPHIKTAKMKWIPVKEKLVVLKKNAEPYVQKVSTRSVKFYESSRDAVTPHVVKVKEFAHPYYQEAKKFSKPYIDQIAEITKPHVEKVRTTLKPYTKRAVHAYGSFLASATTYHRQVVAVA</sequence>
<accession>A0A3L6DFR7</accession>
<comment type="caution">
    <text evidence="2">The sequence shown here is derived from an EMBL/GenBank/DDBJ whole genome shotgun (WGS) entry which is preliminary data.</text>
</comment>
<keyword evidence="1" id="KW-1133">Transmembrane helix</keyword>
<dbReference type="PANTHER" id="PTHR34360:SF1">
    <property type="entry name" value="OS08G0519400 PROTEIN"/>
    <property type="match status" value="1"/>
</dbReference>
<dbReference type="SUPFAM" id="SSF58113">
    <property type="entry name" value="Apolipoprotein A-I"/>
    <property type="match status" value="1"/>
</dbReference>
<organism evidence="2 3">
    <name type="scientific">Zea mays</name>
    <name type="common">Maize</name>
    <dbReference type="NCBI Taxonomy" id="4577"/>
    <lineage>
        <taxon>Eukaryota</taxon>
        <taxon>Viridiplantae</taxon>
        <taxon>Streptophyta</taxon>
        <taxon>Embryophyta</taxon>
        <taxon>Tracheophyta</taxon>
        <taxon>Spermatophyta</taxon>
        <taxon>Magnoliopsida</taxon>
        <taxon>Liliopsida</taxon>
        <taxon>Poales</taxon>
        <taxon>Poaceae</taxon>
        <taxon>PACMAD clade</taxon>
        <taxon>Panicoideae</taxon>
        <taxon>Andropogonodae</taxon>
        <taxon>Andropogoneae</taxon>
        <taxon>Tripsacinae</taxon>
        <taxon>Zea</taxon>
    </lineage>
</organism>
<dbReference type="EMBL" id="NCVQ01000010">
    <property type="protein sequence ID" value="PWZ07445.1"/>
    <property type="molecule type" value="Genomic_DNA"/>
</dbReference>
<dbReference type="Proteomes" id="UP000251960">
    <property type="component" value="Chromosome 9"/>
</dbReference>
<dbReference type="Gene3D" id="1.20.120.20">
    <property type="entry name" value="Apolipoprotein"/>
    <property type="match status" value="1"/>
</dbReference>